<dbReference type="Pfam" id="PF00112">
    <property type="entry name" value="Peptidase_C1"/>
    <property type="match status" value="1"/>
</dbReference>
<dbReference type="OrthoDB" id="640249at2759"/>
<comment type="similarity">
    <text evidence="1">Belongs to the peptidase C1 family.</text>
</comment>
<dbReference type="InterPro" id="IPR013128">
    <property type="entry name" value="Peptidase_C1A"/>
</dbReference>
<dbReference type="InterPro" id="IPR038765">
    <property type="entry name" value="Papain-like_cys_pep_sf"/>
</dbReference>
<evidence type="ECO:0000313" key="6">
    <source>
        <dbReference type="Proteomes" id="UP000187209"/>
    </source>
</evidence>
<dbReference type="EMBL" id="MPUH01000029">
    <property type="protein sequence ID" value="OMJ94275.1"/>
    <property type="molecule type" value="Genomic_DNA"/>
</dbReference>
<organism evidence="5 6">
    <name type="scientific">Stentor coeruleus</name>
    <dbReference type="NCBI Taxonomy" id="5963"/>
    <lineage>
        <taxon>Eukaryota</taxon>
        <taxon>Sar</taxon>
        <taxon>Alveolata</taxon>
        <taxon>Ciliophora</taxon>
        <taxon>Postciliodesmatophora</taxon>
        <taxon>Heterotrichea</taxon>
        <taxon>Heterotrichida</taxon>
        <taxon>Stentoridae</taxon>
        <taxon>Stentor</taxon>
    </lineage>
</organism>
<comment type="caution">
    <text evidence="5">The sequence shown here is derived from an EMBL/GenBank/DDBJ whole genome shotgun (WGS) entry which is preliminary data.</text>
</comment>
<dbReference type="PANTHER" id="PTHR12411">
    <property type="entry name" value="CYSTEINE PROTEASE FAMILY C1-RELATED"/>
    <property type="match status" value="1"/>
</dbReference>
<evidence type="ECO:0000256" key="2">
    <source>
        <dbReference type="ARBA" id="ARBA00023145"/>
    </source>
</evidence>
<dbReference type="AlphaFoldDB" id="A0A1R2CZ51"/>
<evidence type="ECO:0000313" key="5">
    <source>
        <dbReference type="EMBL" id="OMJ94275.1"/>
    </source>
</evidence>
<keyword evidence="6" id="KW-1185">Reference proteome</keyword>
<protein>
    <recommendedName>
        <fullName evidence="4">Peptidase C1A papain C-terminal domain-containing protein</fullName>
    </recommendedName>
</protein>
<feature type="domain" description="Peptidase C1A papain C-terminal" evidence="4">
    <location>
        <begin position="85"/>
        <end position="297"/>
    </location>
</feature>
<dbReference type="InterPro" id="IPR000668">
    <property type="entry name" value="Peptidase_C1A_C"/>
</dbReference>
<dbReference type="GO" id="GO:0006508">
    <property type="term" value="P:proteolysis"/>
    <property type="evidence" value="ECO:0007669"/>
    <property type="project" value="InterPro"/>
</dbReference>
<reference evidence="5 6" key="1">
    <citation type="submission" date="2016-11" db="EMBL/GenBank/DDBJ databases">
        <title>The macronuclear genome of Stentor coeruleus: a giant cell with tiny introns.</title>
        <authorList>
            <person name="Slabodnick M."/>
            <person name="Ruby J.G."/>
            <person name="Reiff S.B."/>
            <person name="Swart E.C."/>
            <person name="Gosai S."/>
            <person name="Prabakaran S."/>
            <person name="Witkowska E."/>
            <person name="Larue G.E."/>
            <person name="Fisher S."/>
            <person name="Freeman R.M."/>
            <person name="Gunawardena J."/>
            <person name="Chu W."/>
            <person name="Stover N.A."/>
            <person name="Gregory B.D."/>
            <person name="Nowacki M."/>
            <person name="Derisi J."/>
            <person name="Roy S.W."/>
            <person name="Marshall W.F."/>
            <person name="Sood P."/>
        </authorList>
    </citation>
    <scope>NUCLEOTIDE SEQUENCE [LARGE SCALE GENOMIC DNA]</scope>
    <source>
        <strain evidence="5">WM001</strain>
    </source>
</reference>
<feature type="signal peptide" evidence="3">
    <location>
        <begin position="1"/>
        <end position="21"/>
    </location>
</feature>
<dbReference type="GO" id="GO:0008234">
    <property type="term" value="F:cysteine-type peptidase activity"/>
    <property type="evidence" value="ECO:0007669"/>
    <property type="project" value="InterPro"/>
</dbReference>
<dbReference type="Gene3D" id="3.90.70.10">
    <property type="entry name" value="Cysteine proteinases"/>
    <property type="match status" value="1"/>
</dbReference>
<evidence type="ECO:0000256" key="3">
    <source>
        <dbReference type="SAM" id="SignalP"/>
    </source>
</evidence>
<sequence>MKFIVPFLLLISCSISLSVESEDDLIVFSQEDIDYVNSVQTSWTAGHTWVSKLKLKEAKGMMIDLRTSETNNIDYVEENTSLKDIPSSFLSNVTWPGCMTPIQNQGVCSASYAFASTAVMGERACIINSRYAGVMYSAQNAMACSTATMKCSGGTVSEVYTWIQQNGVCLTSCQSWTGSTTCNPLCDNGSPLSLFTIKDVVNYQTASAIQTAIMTDGPVASSMTVYQDFSSYTSGIYTYVRGGVVGAQSVKMFGWGTNGSVNYWVCSNSWGTSWGMQGYFLIQFGQCKIEQLGESAIAIARPA</sequence>
<name>A0A1R2CZ51_9CILI</name>
<evidence type="ECO:0000259" key="4">
    <source>
        <dbReference type="SMART" id="SM00645"/>
    </source>
</evidence>
<keyword evidence="3" id="KW-0732">Signal</keyword>
<dbReference type="Proteomes" id="UP000187209">
    <property type="component" value="Unassembled WGS sequence"/>
</dbReference>
<feature type="chain" id="PRO_5018715950" description="Peptidase C1A papain C-terminal domain-containing protein" evidence="3">
    <location>
        <begin position="22"/>
        <end position="303"/>
    </location>
</feature>
<dbReference type="SMART" id="SM00645">
    <property type="entry name" value="Pept_C1"/>
    <property type="match status" value="1"/>
</dbReference>
<dbReference type="SUPFAM" id="SSF54001">
    <property type="entry name" value="Cysteine proteinases"/>
    <property type="match status" value="1"/>
</dbReference>
<gene>
    <name evidence="5" type="ORF">SteCoe_2617</name>
</gene>
<keyword evidence="2" id="KW-0865">Zymogen</keyword>
<accession>A0A1R2CZ51</accession>
<proteinExistence type="inferred from homology"/>
<evidence type="ECO:0000256" key="1">
    <source>
        <dbReference type="ARBA" id="ARBA00008455"/>
    </source>
</evidence>